<accession>A0A8I0AJR2</accession>
<dbReference type="AlphaFoldDB" id="A0A8I0AJR2"/>
<comment type="caution">
    <text evidence="4">The sequence shown here is derived from an EMBL/GenBank/DDBJ whole genome shotgun (WGS) entry which is preliminary data.</text>
</comment>
<dbReference type="InterPro" id="IPR009057">
    <property type="entry name" value="Homeodomain-like_sf"/>
</dbReference>
<dbReference type="EMBL" id="JACOOX010000004">
    <property type="protein sequence ID" value="MBC5662747.1"/>
    <property type="molecule type" value="Genomic_DNA"/>
</dbReference>
<dbReference type="SUPFAM" id="SSF46689">
    <property type="entry name" value="Homeodomain-like"/>
    <property type="match status" value="1"/>
</dbReference>
<dbReference type="PROSITE" id="PS50977">
    <property type="entry name" value="HTH_TETR_2"/>
    <property type="match status" value="1"/>
</dbReference>
<dbReference type="PANTHER" id="PTHR43479:SF11">
    <property type="entry name" value="ACREF_ENVCD OPERON REPRESSOR-RELATED"/>
    <property type="match status" value="1"/>
</dbReference>
<sequence length="192" mass="22112">MLHEISDERYCFIEDTICDAFLLVLKEKGIEKITVTDIIKRAGIVRSTFYNHYENIPALITAVEDKTIQDIFTLMEDFHPENNQDICKSFFLTICNYTKTNPFLANILRSPRGDEFFEKALTMFHRYVTDATRKTTPSMHSKEEVSYMIACSIGSTLGVLHKWTRENFESSEEIIAGILTQSFLTGILPYLS</sequence>
<protein>
    <submittedName>
        <fullName evidence="4">TetR/AcrR family transcriptional regulator</fullName>
    </submittedName>
</protein>
<proteinExistence type="predicted"/>
<name>A0A8I0AJR2_9FIRM</name>
<gene>
    <name evidence="4" type="ORF">H8S09_07570</name>
</gene>
<keyword evidence="5" id="KW-1185">Reference proteome</keyword>
<dbReference type="Gene3D" id="1.10.357.10">
    <property type="entry name" value="Tetracycline Repressor, domain 2"/>
    <property type="match status" value="1"/>
</dbReference>
<keyword evidence="1 2" id="KW-0238">DNA-binding</keyword>
<dbReference type="Proteomes" id="UP000615234">
    <property type="component" value="Unassembled WGS sequence"/>
</dbReference>
<dbReference type="InterPro" id="IPR039532">
    <property type="entry name" value="TetR_C_Firmicutes"/>
</dbReference>
<dbReference type="GO" id="GO:0003677">
    <property type="term" value="F:DNA binding"/>
    <property type="evidence" value="ECO:0007669"/>
    <property type="project" value="UniProtKB-UniRule"/>
</dbReference>
<dbReference type="InterPro" id="IPR050624">
    <property type="entry name" value="HTH-type_Tx_Regulator"/>
</dbReference>
<evidence type="ECO:0000313" key="4">
    <source>
        <dbReference type="EMBL" id="MBC5662747.1"/>
    </source>
</evidence>
<evidence type="ECO:0000313" key="5">
    <source>
        <dbReference type="Proteomes" id="UP000615234"/>
    </source>
</evidence>
<dbReference type="RefSeq" id="WP_021944421.1">
    <property type="nucleotide sequence ID" value="NZ_JACOOX010000004.1"/>
</dbReference>
<dbReference type="InterPro" id="IPR001647">
    <property type="entry name" value="HTH_TetR"/>
</dbReference>
<reference evidence="4 5" key="1">
    <citation type="submission" date="2020-08" db="EMBL/GenBank/DDBJ databases">
        <title>Genome public.</title>
        <authorList>
            <person name="Liu C."/>
            <person name="Sun Q."/>
        </authorList>
    </citation>
    <scope>NUCLEOTIDE SEQUENCE [LARGE SCALE GENOMIC DNA]</scope>
    <source>
        <strain evidence="4 5">NSJ-10</strain>
    </source>
</reference>
<dbReference type="Pfam" id="PF14278">
    <property type="entry name" value="TetR_C_8"/>
    <property type="match status" value="1"/>
</dbReference>
<evidence type="ECO:0000256" key="2">
    <source>
        <dbReference type="PROSITE-ProRule" id="PRU00335"/>
    </source>
</evidence>
<evidence type="ECO:0000259" key="3">
    <source>
        <dbReference type="PROSITE" id="PS50977"/>
    </source>
</evidence>
<evidence type="ECO:0000256" key="1">
    <source>
        <dbReference type="ARBA" id="ARBA00023125"/>
    </source>
</evidence>
<dbReference type="PANTHER" id="PTHR43479">
    <property type="entry name" value="ACREF/ENVCD OPERON REPRESSOR-RELATED"/>
    <property type="match status" value="1"/>
</dbReference>
<dbReference type="Pfam" id="PF00440">
    <property type="entry name" value="TetR_N"/>
    <property type="match status" value="1"/>
</dbReference>
<organism evidence="4 5">
    <name type="scientific">Coprococcus hominis</name>
    <name type="common">ex Liu et al. 2022</name>
    <dbReference type="NCBI Taxonomy" id="2763039"/>
    <lineage>
        <taxon>Bacteria</taxon>
        <taxon>Bacillati</taxon>
        <taxon>Bacillota</taxon>
        <taxon>Clostridia</taxon>
        <taxon>Lachnospirales</taxon>
        <taxon>Lachnospiraceae</taxon>
        <taxon>Coprococcus</taxon>
    </lineage>
</organism>
<feature type="domain" description="HTH tetR-type" evidence="3">
    <location>
        <begin position="11"/>
        <end position="71"/>
    </location>
</feature>
<feature type="DNA-binding region" description="H-T-H motif" evidence="2">
    <location>
        <begin position="34"/>
        <end position="53"/>
    </location>
</feature>